<dbReference type="WBParaSite" id="maker-unitig_16020-snap-gene-0.2-mRNA-1">
    <property type="protein sequence ID" value="maker-unitig_16020-snap-gene-0.2-mRNA-1"/>
    <property type="gene ID" value="maker-unitig_16020-snap-gene-0.2"/>
</dbReference>
<name>A0A1I8F3B1_9PLAT</name>
<sequence length="134" mass="14497">LARRRQTCLADLQTRKSSLFFGGFRPKLATNSASEDRRVYRVDLPVALLVRTAEVANGMSMQLAGAAPDQLSKPVQSTEANCRGSTCTCFQGFMGPDCSVADTLEICSGNGYLDRGVCRCTAQWKGPECEVPLV</sequence>
<keyword evidence="1" id="KW-1185">Reference proteome</keyword>
<organism evidence="1 2">
    <name type="scientific">Macrostomum lignano</name>
    <dbReference type="NCBI Taxonomy" id="282301"/>
    <lineage>
        <taxon>Eukaryota</taxon>
        <taxon>Metazoa</taxon>
        <taxon>Spiralia</taxon>
        <taxon>Lophotrochozoa</taxon>
        <taxon>Platyhelminthes</taxon>
        <taxon>Rhabditophora</taxon>
        <taxon>Macrostomorpha</taxon>
        <taxon>Macrostomida</taxon>
        <taxon>Macrostomidae</taxon>
        <taxon>Macrostomum</taxon>
    </lineage>
</organism>
<dbReference type="Pfam" id="PF23106">
    <property type="entry name" value="EGF_Teneurin"/>
    <property type="match status" value="1"/>
</dbReference>
<reference evidence="2" key="1">
    <citation type="submission" date="2016-11" db="UniProtKB">
        <authorList>
            <consortium name="WormBaseParasite"/>
        </authorList>
    </citation>
    <scope>IDENTIFICATION</scope>
</reference>
<evidence type="ECO:0000313" key="1">
    <source>
        <dbReference type="Proteomes" id="UP000095280"/>
    </source>
</evidence>
<accession>A0A1I8F3B1</accession>
<dbReference type="AlphaFoldDB" id="A0A1I8F3B1"/>
<dbReference type="SUPFAM" id="SSF57196">
    <property type="entry name" value="EGF/Laminin"/>
    <property type="match status" value="1"/>
</dbReference>
<evidence type="ECO:0000313" key="2">
    <source>
        <dbReference type="WBParaSite" id="maker-unitig_16020-snap-gene-0.2-mRNA-1"/>
    </source>
</evidence>
<protein>
    <submittedName>
        <fullName evidence="2">EGF-like domain-containing protein</fullName>
    </submittedName>
</protein>
<proteinExistence type="predicted"/>
<dbReference type="Gene3D" id="2.10.25.10">
    <property type="entry name" value="Laminin"/>
    <property type="match status" value="1"/>
</dbReference>
<dbReference type="Proteomes" id="UP000095280">
    <property type="component" value="Unplaced"/>
</dbReference>